<evidence type="ECO:0000256" key="1">
    <source>
        <dbReference type="ARBA" id="ARBA00001974"/>
    </source>
</evidence>
<keyword evidence="9" id="KW-1185">Reference proteome</keyword>
<dbReference type="Proteomes" id="UP000001977">
    <property type="component" value="Chromosome"/>
</dbReference>
<dbReference type="GO" id="GO:0016614">
    <property type="term" value="F:oxidoreductase activity, acting on CH-OH group of donors"/>
    <property type="evidence" value="ECO:0007669"/>
    <property type="project" value="InterPro"/>
</dbReference>
<evidence type="ECO:0000259" key="6">
    <source>
        <dbReference type="Pfam" id="PF01266"/>
    </source>
</evidence>
<dbReference type="RefSeq" id="WP_012418283.1">
    <property type="nucleotide sequence ID" value="NC_010645.1"/>
</dbReference>
<proteinExistence type="inferred from homology"/>
<reference evidence="8 9" key="1">
    <citation type="journal article" date="2006" name="J. Bacteriol.">
        <title>Comparison of the genome sequence of the poultry pathogen Bordetella avium with those of B. bronchiseptica, B. pertussis, and B. parapertussis reveals extensive diversity in surface structures associated with host interaction.</title>
        <authorList>
            <person name="Sebaihia M."/>
            <person name="Preston A."/>
            <person name="Maskell D.J."/>
            <person name="Kuzmiak H."/>
            <person name="Connell T.D."/>
            <person name="King N.D."/>
            <person name="Orndorff P.E."/>
            <person name="Miyamoto D.M."/>
            <person name="Thomson N.R."/>
            <person name="Harris D."/>
            <person name="Goble A."/>
            <person name="Lord A."/>
            <person name="Murphy L."/>
            <person name="Quail M.A."/>
            <person name="Rutter S."/>
            <person name="Squares R."/>
            <person name="Squares S."/>
            <person name="Woodward J."/>
            <person name="Parkhill J."/>
            <person name="Temple L.M."/>
        </authorList>
    </citation>
    <scope>NUCLEOTIDE SEQUENCE [LARGE SCALE GENOMIC DNA]</scope>
    <source>
        <strain evidence="8 9">197N</strain>
    </source>
</reference>
<evidence type="ECO:0000256" key="2">
    <source>
        <dbReference type="ARBA" id="ARBA00010790"/>
    </source>
</evidence>
<evidence type="ECO:0000313" key="9">
    <source>
        <dbReference type="Proteomes" id="UP000001977"/>
    </source>
</evidence>
<name>Q2KWN8_BORA1</name>
<evidence type="ECO:0000313" key="8">
    <source>
        <dbReference type="EMBL" id="CAJ50251.1"/>
    </source>
</evidence>
<evidence type="ECO:0000256" key="3">
    <source>
        <dbReference type="ARBA" id="ARBA00022630"/>
    </source>
</evidence>
<dbReference type="HOGENOM" id="CLU_008878_4_1_4"/>
<dbReference type="PANTHER" id="PTHR42784">
    <property type="entry name" value="PYRANOSE 2-OXIDASE"/>
    <property type="match status" value="1"/>
</dbReference>
<comment type="cofactor">
    <cofactor evidence="1">
        <name>FAD</name>
        <dbReference type="ChEBI" id="CHEBI:57692"/>
    </cofactor>
</comment>
<dbReference type="OrthoDB" id="9787779at2"/>
<dbReference type="SUPFAM" id="SSF54373">
    <property type="entry name" value="FAD-linked reductases, C-terminal domain"/>
    <property type="match status" value="1"/>
</dbReference>
<dbReference type="Pfam" id="PF05199">
    <property type="entry name" value="GMC_oxred_C"/>
    <property type="match status" value="1"/>
</dbReference>
<evidence type="ECO:0000259" key="7">
    <source>
        <dbReference type="Pfam" id="PF05199"/>
    </source>
</evidence>
<dbReference type="Pfam" id="PF01266">
    <property type="entry name" value="DAO"/>
    <property type="match status" value="1"/>
</dbReference>
<dbReference type="SUPFAM" id="SSF51905">
    <property type="entry name" value="FAD/NAD(P)-binding domain"/>
    <property type="match status" value="1"/>
</dbReference>
<dbReference type="AlphaFoldDB" id="Q2KWN8"/>
<keyword evidence="3" id="KW-0285">Flavoprotein</keyword>
<evidence type="ECO:0000256" key="5">
    <source>
        <dbReference type="ARBA" id="ARBA00023002"/>
    </source>
</evidence>
<dbReference type="Gene3D" id="3.50.50.60">
    <property type="entry name" value="FAD/NAD(P)-binding domain"/>
    <property type="match status" value="2"/>
</dbReference>
<dbReference type="InterPro" id="IPR007867">
    <property type="entry name" value="GMC_OxRtase_C"/>
</dbReference>
<dbReference type="STRING" id="360910.BAV2641"/>
<keyword evidence="4" id="KW-0274">FAD</keyword>
<dbReference type="InterPro" id="IPR051473">
    <property type="entry name" value="P2Ox-like"/>
</dbReference>
<comment type="similarity">
    <text evidence="2">Belongs to the GMC oxidoreductase family.</text>
</comment>
<accession>Q2KWN8</accession>
<dbReference type="KEGG" id="bav:BAV2641"/>
<protein>
    <submittedName>
        <fullName evidence="8">Capsular polysaccharide biosynthesis oxidoreductase</fullName>
    </submittedName>
</protein>
<gene>
    <name evidence="8" type="ordered locus">BAV2641</name>
</gene>
<dbReference type="PANTHER" id="PTHR42784:SF1">
    <property type="entry name" value="PYRANOSE 2-OXIDASE"/>
    <property type="match status" value="1"/>
</dbReference>
<dbReference type="InterPro" id="IPR006076">
    <property type="entry name" value="FAD-dep_OxRdtase"/>
</dbReference>
<sequence>MIQDANDIPNGSVLEADLCIVGGGAAGISMALALMDSGLNIVLLESGGSGEEPASQALYQGSVADTRLHSEPDRYRQRRMGGSTTIWGGRCMPFDAIDFEAREYMPHSGWPIGLDDLRPYYPEANRLCEAGDFAYTAATAFHHPLQPMIAGFDGPSFSTDTLERFSCPTDFGQRYGERLRRGPIRVLQHANLCRLDGDKAQAPVGPAHVRTLSGIAFTVRARAYVLATGGLETARLLLSSPGASGLGLGNAHDVVGRYYMCHLAGTIGSVDLSRAASVWHGYDISDEGVYCRRRLALRPSAQRRLQAGNFVARLHHPRIPDPGHGNGILSALYLARPIVPYEYARRLYGDTPASAGLWLAHLRNAIVGAPAAAGFLWHWLNRRTLAARKFPSVIVHPHNERYSLDFHAEQAPNPDSRVTLGPQTDALGMPRLHIDWRYTPEDVVTVQRALAALAQDLDRSGVGRFEYDPEQVEAEMTRYGAYGGHHIGTARMGSDPRNSVVDANCRVHETSNLYIASSAVFPTSSQANPTLTIVALALRLAGHLRRACATRHGDMQA</sequence>
<evidence type="ECO:0000256" key="4">
    <source>
        <dbReference type="ARBA" id="ARBA00022827"/>
    </source>
</evidence>
<feature type="domain" description="Glucose-methanol-choline oxidoreductase C-terminal" evidence="7">
    <location>
        <begin position="412"/>
        <end position="537"/>
    </location>
</feature>
<dbReference type="eggNOG" id="COG2303">
    <property type="taxonomic scope" value="Bacteria"/>
</dbReference>
<feature type="domain" description="FAD dependent oxidoreductase" evidence="6">
    <location>
        <begin position="17"/>
        <end position="294"/>
    </location>
</feature>
<dbReference type="InterPro" id="IPR036188">
    <property type="entry name" value="FAD/NAD-bd_sf"/>
</dbReference>
<organism evidence="8 9">
    <name type="scientific">Bordetella avium (strain 197N)</name>
    <dbReference type="NCBI Taxonomy" id="360910"/>
    <lineage>
        <taxon>Bacteria</taxon>
        <taxon>Pseudomonadati</taxon>
        <taxon>Pseudomonadota</taxon>
        <taxon>Betaproteobacteria</taxon>
        <taxon>Burkholderiales</taxon>
        <taxon>Alcaligenaceae</taxon>
        <taxon>Bordetella</taxon>
    </lineage>
</organism>
<dbReference type="EMBL" id="AM167904">
    <property type="protein sequence ID" value="CAJ50251.1"/>
    <property type="molecule type" value="Genomic_DNA"/>
</dbReference>
<keyword evidence="5" id="KW-0560">Oxidoreductase</keyword>